<gene>
    <name evidence="1" type="ORF">XENOCAPTIV_005916</name>
</gene>
<evidence type="ECO:0000313" key="1">
    <source>
        <dbReference type="EMBL" id="MEQ2200992.1"/>
    </source>
</evidence>
<organism evidence="1 2">
    <name type="scientific">Xenoophorus captivus</name>
    <dbReference type="NCBI Taxonomy" id="1517983"/>
    <lineage>
        <taxon>Eukaryota</taxon>
        <taxon>Metazoa</taxon>
        <taxon>Chordata</taxon>
        <taxon>Craniata</taxon>
        <taxon>Vertebrata</taxon>
        <taxon>Euteleostomi</taxon>
        <taxon>Actinopterygii</taxon>
        <taxon>Neopterygii</taxon>
        <taxon>Teleostei</taxon>
        <taxon>Neoteleostei</taxon>
        <taxon>Acanthomorphata</taxon>
        <taxon>Ovalentaria</taxon>
        <taxon>Atherinomorphae</taxon>
        <taxon>Cyprinodontiformes</taxon>
        <taxon>Goodeidae</taxon>
        <taxon>Xenoophorus</taxon>
    </lineage>
</organism>
<evidence type="ECO:0000313" key="2">
    <source>
        <dbReference type="Proteomes" id="UP001434883"/>
    </source>
</evidence>
<dbReference type="EMBL" id="JAHRIN010026856">
    <property type="protein sequence ID" value="MEQ2200992.1"/>
    <property type="molecule type" value="Genomic_DNA"/>
</dbReference>
<dbReference type="Gene3D" id="2.40.70.10">
    <property type="entry name" value="Acid Proteases"/>
    <property type="match status" value="1"/>
</dbReference>
<reference evidence="1 2" key="1">
    <citation type="submission" date="2021-06" db="EMBL/GenBank/DDBJ databases">
        <authorList>
            <person name="Palmer J.M."/>
        </authorList>
    </citation>
    <scope>NUCLEOTIDE SEQUENCE [LARGE SCALE GENOMIC DNA]</scope>
    <source>
        <strain evidence="1 2">XC_2019</strain>
        <tissue evidence="1">Muscle</tissue>
    </source>
</reference>
<dbReference type="InterPro" id="IPR021109">
    <property type="entry name" value="Peptidase_aspartic_dom_sf"/>
</dbReference>
<comment type="caution">
    <text evidence="1">The sequence shown here is derived from an EMBL/GenBank/DDBJ whole genome shotgun (WGS) entry which is preliminary data.</text>
</comment>
<name>A0ABV0R0A5_9TELE</name>
<dbReference type="Proteomes" id="UP001434883">
    <property type="component" value="Unassembled WGS sequence"/>
</dbReference>
<feature type="non-terminal residue" evidence="1">
    <location>
        <position position="1"/>
    </location>
</feature>
<accession>A0ABV0R0A5</accession>
<keyword evidence="2" id="KW-1185">Reference proteome</keyword>
<protein>
    <submittedName>
        <fullName evidence="1">Uncharacterized protein</fullName>
    </submittedName>
</protein>
<proteinExistence type="predicted"/>
<sequence>VTHSVLSAKCIKEQPNLSGRYVHPVSASGETVRESFSVPLKCSTPQGVQSKHSFMVSPLCHLNLMGRDLVCRLNIAITSNPNGLTVHTQNDFDYDYTAVHWAPDQPLYAYQWKLPVGPVPQHFVTLAVNAVTPDSEIMDADGLHCTSHVYEGPDFDYEDSWYKITNERVHLSDMY</sequence>